<evidence type="ECO:0000256" key="1">
    <source>
        <dbReference type="ARBA" id="ARBA00022676"/>
    </source>
</evidence>
<feature type="region of interest" description="Disordered" evidence="3">
    <location>
        <begin position="357"/>
        <end position="391"/>
    </location>
</feature>
<dbReference type="SUPFAM" id="SSF53756">
    <property type="entry name" value="UDP-Glycosyltransferase/glycogen phosphorylase"/>
    <property type="match status" value="1"/>
</dbReference>
<dbReference type="InterPro" id="IPR050194">
    <property type="entry name" value="Glycosyltransferase_grp1"/>
</dbReference>
<evidence type="ECO:0000313" key="6">
    <source>
        <dbReference type="Proteomes" id="UP000245697"/>
    </source>
</evidence>
<accession>A0A316FM14</accession>
<dbReference type="PANTHER" id="PTHR45947">
    <property type="entry name" value="SULFOQUINOVOSYL TRANSFERASE SQD2"/>
    <property type="match status" value="1"/>
</dbReference>
<dbReference type="GO" id="GO:0016758">
    <property type="term" value="F:hexosyltransferase activity"/>
    <property type="evidence" value="ECO:0007669"/>
    <property type="project" value="TreeGrafter"/>
</dbReference>
<keyword evidence="2 5" id="KW-0808">Transferase</keyword>
<gene>
    <name evidence="5" type="ORF">BC793_105104</name>
</gene>
<evidence type="ECO:0000259" key="4">
    <source>
        <dbReference type="Pfam" id="PF13439"/>
    </source>
</evidence>
<keyword evidence="6" id="KW-1185">Reference proteome</keyword>
<organism evidence="5 6">
    <name type="scientific">Actinoplanes xinjiangensis</name>
    <dbReference type="NCBI Taxonomy" id="512350"/>
    <lineage>
        <taxon>Bacteria</taxon>
        <taxon>Bacillati</taxon>
        <taxon>Actinomycetota</taxon>
        <taxon>Actinomycetes</taxon>
        <taxon>Micromonosporales</taxon>
        <taxon>Micromonosporaceae</taxon>
        <taxon>Actinoplanes</taxon>
    </lineage>
</organism>
<dbReference type="PANTHER" id="PTHR45947:SF3">
    <property type="entry name" value="SULFOQUINOVOSYL TRANSFERASE SQD2"/>
    <property type="match status" value="1"/>
</dbReference>
<dbReference type="Pfam" id="PF13439">
    <property type="entry name" value="Glyco_transf_4"/>
    <property type="match status" value="1"/>
</dbReference>
<sequence length="391" mass="41763">MRVLHVISTLEPGGAAGQLRLLVRRMPYDCEIVTLGAAVPFGAPVHRIPSGRDHDPGAVRRLRRLMRGGRYDLVHTHLRRACVQGRIAARLAGVPHIVATEHHRGDSPSALYRVSERLGQITIVPSPVVAERLRSRGVPDRRIATIPKAVDPAELRFDPILRAAARARLGIGAAQPVIGSVGRLVPDKRFDLLIRAIAEVPDAMLLLAGDGPARADLERLAEIEGVAGRVRFAGPVDHPRETLCAIDVFASPGQSTFGLATLEAVAAGLPAVYGSCVPLEARAAARAPVPGTQRLSQDRESLPRALRAEMLCLAERRGARLPARSAGARYDADHLADTVRRLYERVSTRPARRGVIGPLLGRLGRPGGSGHAGGPGRKHSFPLPGGSVRNA</sequence>
<feature type="compositionally biased region" description="Gly residues" evidence="3">
    <location>
        <begin position="364"/>
        <end position="375"/>
    </location>
</feature>
<dbReference type="AlphaFoldDB" id="A0A316FM14"/>
<dbReference type="GO" id="GO:1901137">
    <property type="term" value="P:carbohydrate derivative biosynthetic process"/>
    <property type="evidence" value="ECO:0007669"/>
    <property type="project" value="UniProtKB-ARBA"/>
</dbReference>
<dbReference type="Gene3D" id="3.40.50.2000">
    <property type="entry name" value="Glycogen Phosphorylase B"/>
    <property type="match status" value="2"/>
</dbReference>
<dbReference type="EMBL" id="QGGR01000005">
    <property type="protein sequence ID" value="PWK48760.1"/>
    <property type="molecule type" value="Genomic_DNA"/>
</dbReference>
<protein>
    <submittedName>
        <fullName evidence="5">Glycosyltransferase involved in cell wall biosynthesis</fullName>
    </submittedName>
</protein>
<dbReference type="RefSeq" id="WP_109592664.1">
    <property type="nucleotide sequence ID" value="NZ_BONA01000034.1"/>
</dbReference>
<dbReference type="OrthoDB" id="3646807at2"/>
<comment type="caution">
    <text evidence="5">The sequence shown here is derived from an EMBL/GenBank/DDBJ whole genome shotgun (WGS) entry which is preliminary data.</text>
</comment>
<reference evidence="5 6" key="1">
    <citation type="submission" date="2018-05" db="EMBL/GenBank/DDBJ databases">
        <title>Genomic Encyclopedia of Archaeal and Bacterial Type Strains, Phase II (KMG-II): from individual species to whole genera.</title>
        <authorList>
            <person name="Goeker M."/>
        </authorList>
    </citation>
    <scope>NUCLEOTIDE SEQUENCE [LARGE SCALE GENOMIC DNA]</scope>
    <source>
        <strain evidence="5 6">DSM 45184</strain>
    </source>
</reference>
<keyword evidence="1" id="KW-0328">Glycosyltransferase</keyword>
<evidence type="ECO:0000256" key="3">
    <source>
        <dbReference type="SAM" id="MobiDB-lite"/>
    </source>
</evidence>
<feature type="domain" description="Glycosyltransferase subfamily 4-like N-terminal" evidence="4">
    <location>
        <begin position="37"/>
        <end position="153"/>
    </location>
</feature>
<proteinExistence type="predicted"/>
<dbReference type="InterPro" id="IPR028098">
    <property type="entry name" value="Glyco_trans_4-like_N"/>
</dbReference>
<dbReference type="Pfam" id="PF13692">
    <property type="entry name" value="Glyco_trans_1_4"/>
    <property type="match status" value="1"/>
</dbReference>
<evidence type="ECO:0000256" key="2">
    <source>
        <dbReference type="ARBA" id="ARBA00022679"/>
    </source>
</evidence>
<evidence type="ECO:0000313" key="5">
    <source>
        <dbReference type="EMBL" id="PWK48760.1"/>
    </source>
</evidence>
<dbReference type="Proteomes" id="UP000245697">
    <property type="component" value="Unassembled WGS sequence"/>
</dbReference>
<name>A0A316FM14_9ACTN</name>